<dbReference type="InterPro" id="IPR035965">
    <property type="entry name" value="PAS-like_dom_sf"/>
</dbReference>
<accession>C0QH85</accession>
<dbReference type="Gene3D" id="3.30.450.20">
    <property type="entry name" value="PAS domain"/>
    <property type="match status" value="1"/>
</dbReference>
<reference evidence="7 8" key="1">
    <citation type="journal article" date="2009" name="Environ. Microbiol.">
        <title>Genome sequence of Desulfobacterium autotrophicum HRM2, a marine sulfate reducer oxidizing organic carbon completely to carbon dioxide.</title>
        <authorList>
            <person name="Strittmatter A.W."/>
            <person name="Liesegang H."/>
            <person name="Rabus R."/>
            <person name="Decker I."/>
            <person name="Amann J."/>
            <person name="Andres S."/>
            <person name="Henne A."/>
            <person name="Fricke W.F."/>
            <person name="Martinez-Arias R."/>
            <person name="Bartels D."/>
            <person name="Goesmann A."/>
            <person name="Krause L."/>
            <person name="Puehler A."/>
            <person name="Klenk H.P."/>
            <person name="Richter M."/>
            <person name="Schuler M."/>
            <person name="Gloeckner F.O."/>
            <person name="Meyerdierks A."/>
            <person name="Gottschalk G."/>
            <person name="Amann R."/>
        </authorList>
    </citation>
    <scope>NUCLEOTIDE SEQUENCE [LARGE SCALE GENOMIC DNA]</scope>
    <source>
        <strain evidence="8">ATCC 43914 / DSM 3382 / HRM2</strain>
    </source>
</reference>
<dbReference type="CDD" id="cd00009">
    <property type="entry name" value="AAA"/>
    <property type="match status" value="1"/>
</dbReference>
<evidence type="ECO:0000256" key="4">
    <source>
        <dbReference type="ARBA" id="ARBA00023163"/>
    </source>
</evidence>
<dbReference type="InterPro" id="IPR009057">
    <property type="entry name" value="Homeodomain-like_sf"/>
</dbReference>
<dbReference type="Gene3D" id="1.10.10.60">
    <property type="entry name" value="Homeodomain-like"/>
    <property type="match status" value="1"/>
</dbReference>
<evidence type="ECO:0000259" key="6">
    <source>
        <dbReference type="PROSITE" id="PS50112"/>
    </source>
</evidence>
<dbReference type="SUPFAM" id="SSF55785">
    <property type="entry name" value="PYP-like sensor domain (PAS domain)"/>
    <property type="match status" value="1"/>
</dbReference>
<dbReference type="SMART" id="SM00382">
    <property type="entry name" value="AAA"/>
    <property type="match status" value="1"/>
</dbReference>
<dbReference type="InterPro" id="IPR003593">
    <property type="entry name" value="AAA+_ATPase"/>
</dbReference>
<dbReference type="GO" id="GO:0006355">
    <property type="term" value="P:regulation of DNA-templated transcription"/>
    <property type="evidence" value="ECO:0007669"/>
    <property type="project" value="InterPro"/>
</dbReference>
<dbReference type="eggNOG" id="COG3829">
    <property type="taxonomic scope" value="Bacteria"/>
</dbReference>
<dbReference type="InterPro" id="IPR000014">
    <property type="entry name" value="PAS"/>
</dbReference>
<dbReference type="AlphaFoldDB" id="C0QH85"/>
<dbReference type="InterPro" id="IPR002078">
    <property type="entry name" value="Sigma_54_int"/>
</dbReference>
<keyword evidence="2" id="KW-0067">ATP-binding</keyword>
<dbReference type="InterPro" id="IPR025944">
    <property type="entry name" value="Sigma_54_int_dom_CS"/>
</dbReference>
<dbReference type="SUPFAM" id="SSF52540">
    <property type="entry name" value="P-loop containing nucleoside triphosphate hydrolases"/>
    <property type="match status" value="1"/>
</dbReference>
<organism evidence="7 8">
    <name type="scientific">Desulforapulum autotrophicum (strain ATCC 43914 / DSM 3382 / VKM B-1955 / HRM2)</name>
    <name type="common">Desulfobacterium autotrophicum</name>
    <dbReference type="NCBI Taxonomy" id="177437"/>
    <lineage>
        <taxon>Bacteria</taxon>
        <taxon>Pseudomonadati</taxon>
        <taxon>Thermodesulfobacteriota</taxon>
        <taxon>Desulfobacteria</taxon>
        <taxon>Desulfobacterales</taxon>
        <taxon>Desulfobacteraceae</taxon>
        <taxon>Desulforapulum</taxon>
    </lineage>
</organism>
<name>C0QH85_DESAH</name>
<evidence type="ECO:0000256" key="3">
    <source>
        <dbReference type="ARBA" id="ARBA00023015"/>
    </source>
</evidence>
<dbReference type="InterPro" id="IPR002197">
    <property type="entry name" value="HTH_Fis"/>
</dbReference>
<feature type="domain" description="Sigma-54 factor interaction" evidence="5">
    <location>
        <begin position="147"/>
        <end position="376"/>
    </location>
</feature>
<dbReference type="GO" id="GO:0043565">
    <property type="term" value="F:sequence-specific DNA binding"/>
    <property type="evidence" value="ECO:0007669"/>
    <property type="project" value="InterPro"/>
</dbReference>
<dbReference type="EMBL" id="CP001087">
    <property type="protein sequence ID" value="ACN17744.1"/>
    <property type="molecule type" value="Genomic_DNA"/>
</dbReference>
<dbReference type="RefSeq" id="WP_015906454.1">
    <property type="nucleotide sequence ID" value="NC_012108.1"/>
</dbReference>
<dbReference type="InterPro" id="IPR025662">
    <property type="entry name" value="Sigma_54_int_dom_ATP-bd_1"/>
</dbReference>
<dbReference type="HOGENOM" id="CLU_000445_8_1_7"/>
<dbReference type="Pfam" id="PF00158">
    <property type="entry name" value="Sigma54_activat"/>
    <property type="match status" value="1"/>
</dbReference>
<dbReference type="Pfam" id="PF08448">
    <property type="entry name" value="PAS_4"/>
    <property type="match status" value="1"/>
</dbReference>
<dbReference type="FunFam" id="3.40.50.300:FF:000006">
    <property type="entry name" value="DNA-binding transcriptional regulator NtrC"/>
    <property type="match status" value="1"/>
</dbReference>
<dbReference type="PROSITE" id="PS00688">
    <property type="entry name" value="SIGMA54_INTERACT_3"/>
    <property type="match status" value="1"/>
</dbReference>
<dbReference type="PROSITE" id="PS50045">
    <property type="entry name" value="SIGMA54_INTERACT_4"/>
    <property type="match status" value="1"/>
</dbReference>
<dbReference type="Pfam" id="PF02954">
    <property type="entry name" value="HTH_8"/>
    <property type="match status" value="1"/>
</dbReference>
<dbReference type="InterPro" id="IPR027417">
    <property type="entry name" value="P-loop_NTPase"/>
</dbReference>
<protein>
    <submittedName>
        <fullName evidence="7">Sigma-54 dependent transcriptional regulator (PAS domain protein)</fullName>
    </submittedName>
</protein>
<sequence>METLPARDRENHIDQTDVTQIILESISDGVFTVDLDWRITSFNRAAEKITGIPRKKAIGRFCWEVFRSDMCKSDCALKRTMAQGKDVINSSTHILDNRNRQRSITVSTSLLKNAEGEVVGGVETFRDHTLVEELRNKISGKFHRNDMVSSSPAMQQIFKILPQIAQSDSTVLIKGETGTGKELMARAIHNLSARAAKPLVSINCGALPDSLLESELFGYKAGAFTSAVKDKPGLFSAAKGGSILLDEISETSPAFQVKLLRVVEAHLFQPLGAVKTEPMDVRIIAATNKNLVELVKTGDFREDLFYRINVIQIELPPLRDRMEDIPLLVAHFITRLNTLRGKEIQGVDPRVMEILMNHNFPGNIRELENIIEHASVLCSSGMITADRLPLSLVKENFSRAFPPKDRLKSAEKELILDALRQNNYNRTAAAKMLGMHKSTFFRRINRLNIILPAKDGRTRKT</sequence>
<dbReference type="PRINTS" id="PR01590">
    <property type="entry name" value="HTHFIS"/>
</dbReference>
<evidence type="ECO:0000259" key="5">
    <source>
        <dbReference type="PROSITE" id="PS50045"/>
    </source>
</evidence>
<keyword evidence="3" id="KW-0805">Transcription regulation</keyword>
<dbReference type="PROSITE" id="PS00675">
    <property type="entry name" value="SIGMA54_INTERACT_1"/>
    <property type="match status" value="1"/>
</dbReference>
<proteinExistence type="predicted"/>
<dbReference type="SMART" id="SM00091">
    <property type="entry name" value="PAS"/>
    <property type="match status" value="1"/>
</dbReference>
<dbReference type="Proteomes" id="UP000000442">
    <property type="component" value="Chromosome"/>
</dbReference>
<dbReference type="PROSITE" id="PS50112">
    <property type="entry name" value="PAS"/>
    <property type="match status" value="1"/>
</dbReference>
<dbReference type="GO" id="GO:0005524">
    <property type="term" value="F:ATP binding"/>
    <property type="evidence" value="ECO:0007669"/>
    <property type="project" value="UniProtKB-KW"/>
</dbReference>
<dbReference type="Pfam" id="PF25601">
    <property type="entry name" value="AAA_lid_14"/>
    <property type="match status" value="1"/>
</dbReference>
<evidence type="ECO:0000313" key="7">
    <source>
        <dbReference type="EMBL" id="ACN17744.1"/>
    </source>
</evidence>
<evidence type="ECO:0000256" key="1">
    <source>
        <dbReference type="ARBA" id="ARBA00022741"/>
    </source>
</evidence>
<evidence type="ECO:0000256" key="2">
    <source>
        <dbReference type="ARBA" id="ARBA00022840"/>
    </source>
</evidence>
<keyword evidence="8" id="KW-1185">Reference proteome</keyword>
<evidence type="ECO:0000313" key="8">
    <source>
        <dbReference type="Proteomes" id="UP000000442"/>
    </source>
</evidence>
<dbReference type="InterPro" id="IPR013656">
    <property type="entry name" value="PAS_4"/>
</dbReference>
<dbReference type="Gene3D" id="1.10.8.60">
    <property type="match status" value="1"/>
</dbReference>
<dbReference type="CDD" id="cd00130">
    <property type="entry name" value="PAS"/>
    <property type="match status" value="1"/>
</dbReference>
<dbReference type="PANTHER" id="PTHR32071">
    <property type="entry name" value="TRANSCRIPTIONAL REGULATORY PROTEIN"/>
    <property type="match status" value="1"/>
</dbReference>
<dbReference type="OrthoDB" id="5413348at2"/>
<dbReference type="NCBIfam" id="TIGR00229">
    <property type="entry name" value="sensory_box"/>
    <property type="match status" value="1"/>
</dbReference>
<feature type="domain" description="PAS" evidence="6">
    <location>
        <begin position="15"/>
        <end position="60"/>
    </location>
</feature>
<dbReference type="Gene3D" id="3.40.50.300">
    <property type="entry name" value="P-loop containing nucleotide triphosphate hydrolases"/>
    <property type="match status" value="1"/>
</dbReference>
<gene>
    <name evidence="7" type="ordered locus">HRM2_46880</name>
</gene>
<dbReference type="InterPro" id="IPR058031">
    <property type="entry name" value="AAA_lid_NorR"/>
</dbReference>
<keyword evidence="4" id="KW-0804">Transcription</keyword>
<keyword evidence="1" id="KW-0547">Nucleotide-binding</keyword>
<dbReference type="SUPFAM" id="SSF46689">
    <property type="entry name" value="Homeodomain-like"/>
    <property type="match status" value="1"/>
</dbReference>
<dbReference type="KEGG" id="dat:HRM2_46880"/>
<dbReference type="STRING" id="177437.HRM2_46880"/>